<feature type="region of interest" description="Disordered" evidence="5">
    <location>
        <begin position="86"/>
        <end position="154"/>
    </location>
</feature>
<keyword evidence="3 6" id="KW-1133">Transmembrane helix</keyword>
<dbReference type="AlphaFoldDB" id="A0AAN6MBC5"/>
<evidence type="ECO:0000256" key="5">
    <source>
        <dbReference type="SAM" id="MobiDB-lite"/>
    </source>
</evidence>
<proteinExistence type="predicted"/>
<comment type="caution">
    <text evidence="7">The sequence shown here is derived from an EMBL/GenBank/DDBJ whole genome shotgun (WGS) entry which is preliminary data.</text>
</comment>
<dbReference type="SUPFAM" id="SSF103481">
    <property type="entry name" value="Multidrug resistance efflux transporter EmrE"/>
    <property type="match status" value="1"/>
</dbReference>
<dbReference type="PANTHER" id="PTHR12570">
    <property type="match status" value="1"/>
</dbReference>
<feature type="transmembrane region" description="Helical" evidence="6">
    <location>
        <begin position="267"/>
        <end position="285"/>
    </location>
</feature>
<keyword evidence="2 6" id="KW-0812">Transmembrane</keyword>
<evidence type="ECO:0000256" key="4">
    <source>
        <dbReference type="ARBA" id="ARBA00023136"/>
    </source>
</evidence>
<evidence type="ECO:0000256" key="1">
    <source>
        <dbReference type="ARBA" id="ARBA00004141"/>
    </source>
</evidence>
<feature type="region of interest" description="Disordered" evidence="5">
    <location>
        <begin position="647"/>
        <end position="712"/>
    </location>
</feature>
<name>A0AAN6MBC5_9PEZI</name>
<feature type="region of interest" description="Disordered" evidence="5">
    <location>
        <begin position="435"/>
        <end position="471"/>
    </location>
</feature>
<evidence type="ECO:0000313" key="8">
    <source>
        <dbReference type="Proteomes" id="UP001303889"/>
    </source>
</evidence>
<feature type="transmembrane region" description="Helical" evidence="6">
    <location>
        <begin position="40"/>
        <end position="62"/>
    </location>
</feature>
<dbReference type="PANTHER" id="PTHR12570:SF65">
    <property type="entry name" value="MAGNESIUM TRANSPORTER NIPA9-RELATED"/>
    <property type="match status" value="1"/>
</dbReference>
<dbReference type="EMBL" id="MU856102">
    <property type="protein sequence ID" value="KAK3897655.1"/>
    <property type="molecule type" value="Genomic_DNA"/>
</dbReference>
<feature type="compositionally biased region" description="Acidic residues" evidence="5">
    <location>
        <begin position="742"/>
        <end position="754"/>
    </location>
</feature>
<dbReference type="Proteomes" id="UP001303889">
    <property type="component" value="Unassembled WGS sequence"/>
</dbReference>
<feature type="transmembrane region" description="Helical" evidence="6">
    <location>
        <begin position="174"/>
        <end position="194"/>
    </location>
</feature>
<dbReference type="Pfam" id="PF05653">
    <property type="entry name" value="Mg_trans_NIPA"/>
    <property type="match status" value="1"/>
</dbReference>
<feature type="compositionally biased region" description="Low complexity" evidence="5">
    <location>
        <begin position="662"/>
        <end position="672"/>
    </location>
</feature>
<feature type="region of interest" description="Disordered" evidence="5">
    <location>
        <begin position="730"/>
        <end position="783"/>
    </location>
</feature>
<sequence>MRLPPTPALASPPARALPRAWPWLSGGGDPDSPEDELQNWSSLIGIITAICGNILIALALNVQRYAHLRLHRRKVQARELARQALKNAAAQGHGQGARGTAGQYGAAGGTNGTPAEARYRDDEHAAEDAEDADGHDHHPRASSETDPLAQSFRSDVTEDDVKAAVASTYLKDPYWWLGQVLITVGESGNFLAYGFAPASIVSPLGVVALVSNCVIAPLVFGEVFRQRDFWGVIIAVGGAVTVVLSAQTQETKLGPHEVWDAITTIEFEIYMAVSCGLIALLMWLSPRYGSRTILVDLGLVGLFGGYTALATKGVSSMLSSTLLGAFTTPVTYALLFVLLFTAVMQVRYVNKALQRFDSTQVIPIQFVLFTLSVIIGSAVLYRDFERTSAEQAAKFVGGCSLTFFGVFLITSGRPRQDDDDEATLSDVEGIEETIGLRDQDRVPPPTPPQPRTRAHATPVRPRGSSRTSRVSFSDALHTPLSVAGIPSVRRPPQRSLLDDDIDAHFFDEDAPLLGNLPGSDEPAVQPLFLNLHAVTSEPSIPAIPAIALPSEDPINPLTTTASTPVPTTTKLILGPPLLTSTPPRSSGLALTAQDRPTTPRPPSSAAAAAAAVGATRLPPAHVHYSPSPFASTLSAVVGDKLLAHIDGEGYGSPTKGGRRARAGTASRGIGRALFVPPGLAADGSGDGERYRDEPPAQPPLVDVQGEEGGRGLRGRARSLSLTLGLGGLWGGGKGNHAGDGDGSGDGEGQGEGDGEGWGGGMFGALLARARTAGEERRGSGSGV</sequence>
<gene>
    <name evidence="7" type="ORF">C8A05DRAFT_38779</name>
</gene>
<keyword evidence="4 6" id="KW-0472">Membrane</keyword>
<feature type="compositionally biased region" description="Low complexity" evidence="5">
    <location>
        <begin position="559"/>
        <end position="588"/>
    </location>
</feature>
<keyword evidence="8" id="KW-1185">Reference proteome</keyword>
<feature type="transmembrane region" description="Helical" evidence="6">
    <location>
        <begin position="200"/>
        <end position="220"/>
    </location>
</feature>
<comment type="subcellular location">
    <subcellularLocation>
        <location evidence="1">Membrane</location>
        <topology evidence="1">Multi-pass membrane protein</topology>
    </subcellularLocation>
</comment>
<dbReference type="GO" id="GO:0016020">
    <property type="term" value="C:membrane"/>
    <property type="evidence" value="ECO:0007669"/>
    <property type="project" value="UniProtKB-SubCell"/>
</dbReference>
<accession>A0AAN6MBC5</accession>
<feature type="compositionally biased region" description="Gly residues" evidence="5">
    <location>
        <begin position="730"/>
        <end position="741"/>
    </location>
</feature>
<dbReference type="InterPro" id="IPR037185">
    <property type="entry name" value="EmrE-like"/>
</dbReference>
<feature type="transmembrane region" description="Helical" evidence="6">
    <location>
        <begin position="229"/>
        <end position="247"/>
    </location>
</feature>
<feature type="transmembrane region" description="Helical" evidence="6">
    <location>
        <begin position="330"/>
        <end position="349"/>
    </location>
</feature>
<feature type="region of interest" description="Disordered" evidence="5">
    <location>
        <begin position="559"/>
        <end position="606"/>
    </location>
</feature>
<organism evidence="7 8">
    <name type="scientific">Staphylotrichum tortipilum</name>
    <dbReference type="NCBI Taxonomy" id="2831512"/>
    <lineage>
        <taxon>Eukaryota</taxon>
        <taxon>Fungi</taxon>
        <taxon>Dikarya</taxon>
        <taxon>Ascomycota</taxon>
        <taxon>Pezizomycotina</taxon>
        <taxon>Sordariomycetes</taxon>
        <taxon>Sordariomycetidae</taxon>
        <taxon>Sordariales</taxon>
        <taxon>Chaetomiaceae</taxon>
        <taxon>Staphylotrichum</taxon>
    </lineage>
</organism>
<feature type="compositionally biased region" description="Basic and acidic residues" evidence="5">
    <location>
        <begin position="117"/>
        <end position="143"/>
    </location>
</feature>
<protein>
    <submittedName>
        <fullName evidence="7">Magnesium transporter NIPA-domain-containing protein</fullName>
    </submittedName>
</protein>
<reference evidence="7" key="2">
    <citation type="submission" date="2023-05" db="EMBL/GenBank/DDBJ databases">
        <authorList>
            <consortium name="Lawrence Berkeley National Laboratory"/>
            <person name="Steindorff A."/>
            <person name="Hensen N."/>
            <person name="Bonometti L."/>
            <person name="Westerberg I."/>
            <person name="Brannstrom I.O."/>
            <person name="Guillou S."/>
            <person name="Cros-Aarteil S."/>
            <person name="Calhoun S."/>
            <person name="Haridas S."/>
            <person name="Kuo A."/>
            <person name="Mondo S."/>
            <person name="Pangilinan J."/>
            <person name="Riley R."/>
            <person name="Labutti K."/>
            <person name="Andreopoulos B."/>
            <person name="Lipzen A."/>
            <person name="Chen C."/>
            <person name="Yanf M."/>
            <person name="Daum C."/>
            <person name="Ng V."/>
            <person name="Clum A."/>
            <person name="Ohm R."/>
            <person name="Martin F."/>
            <person name="Silar P."/>
            <person name="Natvig D."/>
            <person name="Lalanne C."/>
            <person name="Gautier V."/>
            <person name="Ament-Velasquez S.L."/>
            <person name="Kruys A."/>
            <person name="Hutchinson M.I."/>
            <person name="Powell A.J."/>
            <person name="Barry K."/>
            <person name="Miller A.N."/>
            <person name="Grigoriev I.V."/>
            <person name="Debuchy R."/>
            <person name="Gladieux P."/>
            <person name="Thoren M.H."/>
            <person name="Johannesson H."/>
        </authorList>
    </citation>
    <scope>NUCLEOTIDE SEQUENCE</scope>
    <source>
        <strain evidence="7">CBS 103.79</strain>
    </source>
</reference>
<dbReference type="InterPro" id="IPR008521">
    <property type="entry name" value="Mg_trans_NIPA"/>
</dbReference>
<evidence type="ECO:0000256" key="3">
    <source>
        <dbReference type="ARBA" id="ARBA00022989"/>
    </source>
</evidence>
<dbReference type="GO" id="GO:0015095">
    <property type="term" value="F:magnesium ion transmembrane transporter activity"/>
    <property type="evidence" value="ECO:0007669"/>
    <property type="project" value="InterPro"/>
</dbReference>
<feature type="transmembrane region" description="Helical" evidence="6">
    <location>
        <begin position="361"/>
        <end position="380"/>
    </location>
</feature>
<feature type="transmembrane region" description="Helical" evidence="6">
    <location>
        <begin position="292"/>
        <end position="310"/>
    </location>
</feature>
<reference evidence="7" key="1">
    <citation type="journal article" date="2023" name="Mol. Phylogenet. Evol.">
        <title>Genome-scale phylogeny and comparative genomics of the fungal order Sordariales.</title>
        <authorList>
            <person name="Hensen N."/>
            <person name="Bonometti L."/>
            <person name="Westerberg I."/>
            <person name="Brannstrom I.O."/>
            <person name="Guillou S."/>
            <person name="Cros-Aarteil S."/>
            <person name="Calhoun S."/>
            <person name="Haridas S."/>
            <person name="Kuo A."/>
            <person name="Mondo S."/>
            <person name="Pangilinan J."/>
            <person name="Riley R."/>
            <person name="LaButti K."/>
            <person name="Andreopoulos B."/>
            <person name="Lipzen A."/>
            <person name="Chen C."/>
            <person name="Yan M."/>
            <person name="Daum C."/>
            <person name="Ng V."/>
            <person name="Clum A."/>
            <person name="Steindorff A."/>
            <person name="Ohm R.A."/>
            <person name="Martin F."/>
            <person name="Silar P."/>
            <person name="Natvig D.O."/>
            <person name="Lalanne C."/>
            <person name="Gautier V."/>
            <person name="Ament-Velasquez S.L."/>
            <person name="Kruys A."/>
            <person name="Hutchinson M.I."/>
            <person name="Powell A.J."/>
            <person name="Barry K."/>
            <person name="Miller A.N."/>
            <person name="Grigoriev I.V."/>
            <person name="Debuchy R."/>
            <person name="Gladieux P."/>
            <person name="Hiltunen Thoren M."/>
            <person name="Johannesson H."/>
        </authorList>
    </citation>
    <scope>NUCLEOTIDE SEQUENCE</scope>
    <source>
        <strain evidence="7">CBS 103.79</strain>
    </source>
</reference>
<evidence type="ECO:0000313" key="7">
    <source>
        <dbReference type="EMBL" id="KAK3897655.1"/>
    </source>
</evidence>
<evidence type="ECO:0000256" key="2">
    <source>
        <dbReference type="ARBA" id="ARBA00022692"/>
    </source>
</evidence>
<evidence type="ECO:0000256" key="6">
    <source>
        <dbReference type="SAM" id="Phobius"/>
    </source>
</evidence>
<feature type="compositionally biased region" description="Basic and acidic residues" evidence="5">
    <location>
        <begin position="771"/>
        <end position="783"/>
    </location>
</feature>